<evidence type="ECO:0000256" key="2">
    <source>
        <dbReference type="ARBA" id="ARBA00022692"/>
    </source>
</evidence>
<keyword evidence="8" id="KW-1185">Reference proteome</keyword>
<organism evidence="7 8">
    <name type="scientific">Mizuhopecten yessoensis</name>
    <name type="common">Japanese scallop</name>
    <name type="synonym">Patinopecten yessoensis</name>
    <dbReference type="NCBI Taxonomy" id="6573"/>
    <lineage>
        <taxon>Eukaryota</taxon>
        <taxon>Metazoa</taxon>
        <taxon>Spiralia</taxon>
        <taxon>Lophotrochozoa</taxon>
        <taxon>Mollusca</taxon>
        <taxon>Bivalvia</taxon>
        <taxon>Autobranchia</taxon>
        <taxon>Pteriomorphia</taxon>
        <taxon>Pectinida</taxon>
        <taxon>Pectinoidea</taxon>
        <taxon>Pectinidae</taxon>
        <taxon>Mizuhopecten</taxon>
    </lineage>
</organism>
<reference evidence="7 8" key="1">
    <citation type="journal article" date="2017" name="Nat. Ecol. Evol.">
        <title>Scallop genome provides insights into evolution of bilaterian karyotype and development.</title>
        <authorList>
            <person name="Wang S."/>
            <person name="Zhang J."/>
            <person name="Jiao W."/>
            <person name="Li J."/>
            <person name="Xun X."/>
            <person name="Sun Y."/>
            <person name="Guo X."/>
            <person name="Huan P."/>
            <person name="Dong B."/>
            <person name="Zhang L."/>
            <person name="Hu X."/>
            <person name="Sun X."/>
            <person name="Wang J."/>
            <person name="Zhao C."/>
            <person name="Wang Y."/>
            <person name="Wang D."/>
            <person name="Huang X."/>
            <person name="Wang R."/>
            <person name="Lv J."/>
            <person name="Li Y."/>
            <person name="Zhang Z."/>
            <person name="Liu B."/>
            <person name="Lu W."/>
            <person name="Hui Y."/>
            <person name="Liang J."/>
            <person name="Zhou Z."/>
            <person name="Hou R."/>
            <person name="Li X."/>
            <person name="Liu Y."/>
            <person name="Li H."/>
            <person name="Ning X."/>
            <person name="Lin Y."/>
            <person name="Zhao L."/>
            <person name="Xing Q."/>
            <person name="Dou J."/>
            <person name="Li Y."/>
            <person name="Mao J."/>
            <person name="Guo H."/>
            <person name="Dou H."/>
            <person name="Li T."/>
            <person name="Mu C."/>
            <person name="Jiang W."/>
            <person name="Fu Q."/>
            <person name="Fu X."/>
            <person name="Miao Y."/>
            <person name="Liu J."/>
            <person name="Yu Q."/>
            <person name="Li R."/>
            <person name="Liao H."/>
            <person name="Li X."/>
            <person name="Kong Y."/>
            <person name="Jiang Z."/>
            <person name="Chourrout D."/>
            <person name="Li R."/>
            <person name="Bao Z."/>
        </authorList>
    </citation>
    <scope>NUCLEOTIDE SEQUENCE [LARGE SCALE GENOMIC DNA]</scope>
    <source>
        <strain evidence="7 8">PY_sf001</strain>
    </source>
</reference>
<keyword evidence="5 7" id="KW-0675">Receptor</keyword>
<dbReference type="Pfam" id="PF08395">
    <property type="entry name" value="7tm_7"/>
    <property type="match status" value="1"/>
</dbReference>
<dbReference type="EMBL" id="NEDP02004057">
    <property type="protein sequence ID" value="OWF46984.1"/>
    <property type="molecule type" value="Genomic_DNA"/>
</dbReference>
<keyword evidence="4 6" id="KW-0472">Membrane</keyword>
<dbReference type="GO" id="GO:0051606">
    <property type="term" value="P:detection of stimulus"/>
    <property type="evidence" value="ECO:0007669"/>
    <property type="project" value="UniProtKB-ARBA"/>
</dbReference>
<dbReference type="GO" id="GO:0050909">
    <property type="term" value="P:sensory perception of taste"/>
    <property type="evidence" value="ECO:0007669"/>
    <property type="project" value="InterPro"/>
</dbReference>
<name>A0A210QE02_MIZYE</name>
<feature type="transmembrane region" description="Helical" evidence="6">
    <location>
        <begin position="250"/>
        <end position="268"/>
    </location>
</feature>
<gene>
    <name evidence="7" type="ORF">KP79_PYT10100</name>
</gene>
<comment type="caution">
    <text evidence="7">The sequence shown here is derived from an EMBL/GenBank/DDBJ whole genome shotgun (WGS) entry which is preliminary data.</text>
</comment>
<evidence type="ECO:0000256" key="6">
    <source>
        <dbReference type="SAM" id="Phobius"/>
    </source>
</evidence>
<dbReference type="PANTHER" id="PTHR21421:SF29">
    <property type="entry name" value="GUSTATORY RECEPTOR 5A FOR TREHALOSE-RELATED"/>
    <property type="match status" value="1"/>
</dbReference>
<feature type="transmembrane region" description="Helical" evidence="6">
    <location>
        <begin position="141"/>
        <end position="162"/>
    </location>
</feature>
<comment type="subcellular location">
    <subcellularLocation>
        <location evidence="1">Membrane</location>
        <topology evidence="1">Multi-pass membrane protein</topology>
    </subcellularLocation>
</comment>
<dbReference type="OrthoDB" id="6478931at2759"/>
<dbReference type="GO" id="GO:0038023">
    <property type="term" value="F:signaling receptor activity"/>
    <property type="evidence" value="ECO:0007669"/>
    <property type="project" value="UniProtKB-ARBA"/>
</dbReference>
<evidence type="ECO:0000313" key="7">
    <source>
        <dbReference type="EMBL" id="OWF46984.1"/>
    </source>
</evidence>
<evidence type="ECO:0000256" key="5">
    <source>
        <dbReference type="ARBA" id="ARBA00023170"/>
    </source>
</evidence>
<dbReference type="GO" id="GO:0016020">
    <property type="term" value="C:membrane"/>
    <property type="evidence" value="ECO:0007669"/>
    <property type="project" value="UniProtKB-SubCell"/>
</dbReference>
<keyword evidence="2 6" id="KW-0812">Transmembrane</keyword>
<evidence type="ECO:0000256" key="3">
    <source>
        <dbReference type="ARBA" id="ARBA00022989"/>
    </source>
</evidence>
<feature type="transmembrane region" description="Helical" evidence="6">
    <location>
        <begin position="21"/>
        <end position="43"/>
    </location>
</feature>
<evidence type="ECO:0000313" key="8">
    <source>
        <dbReference type="Proteomes" id="UP000242188"/>
    </source>
</evidence>
<dbReference type="Proteomes" id="UP000242188">
    <property type="component" value="Unassembled WGS sequence"/>
</dbReference>
<dbReference type="InterPro" id="IPR013604">
    <property type="entry name" value="7TM_chemorcpt"/>
</dbReference>
<feature type="transmembrane region" description="Helical" evidence="6">
    <location>
        <begin position="174"/>
        <end position="195"/>
    </location>
</feature>
<evidence type="ECO:0000256" key="4">
    <source>
        <dbReference type="ARBA" id="ARBA00023136"/>
    </source>
</evidence>
<dbReference type="PANTHER" id="PTHR21421">
    <property type="entry name" value="GUSTATORY RECEPTOR"/>
    <property type="match status" value="1"/>
</dbReference>
<dbReference type="AlphaFoldDB" id="A0A210QE02"/>
<evidence type="ECO:0000256" key="1">
    <source>
        <dbReference type="ARBA" id="ARBA00004141"/>
    </source>
</evidence>
<accession>A0A210QE02</accession>
<feature type="transmembrane region" description="Helical" evidence="6">
    <location>
        <begin position="63"/>
        <end position="89"/>
    </location>
</feature>
<proteinExistence type="predicted"/>
<sequence>MTDTCCMDIKLNSNRSRKYSIFFVIVALLIILLNVGASIYYIITQAASLVTVCNPFSAKSTAVQIFFVALNSIEMGAWIFPVIFLVALFKILSDQFTSYTNVFCKMTKDEGKNVWQKMKDIRLKHLQLCKAVDILEQDTKYLIAGNYVTNIFLICFIVYQMVASNSAVPVLGYITFSIWLVMNFSIMASLSITAAQVNEEAHSSLQYIYDVEMDEVSRSEALQIQLFLSKLNGPAIGFTVMGLITITKEFILTLAGFILTYLFLLLQFNI</sequence>
<protein>
    <submittedName>
        <fullName evidence="7">Gustatory receptor 64a</fullName>
    </submittedName>
</protein>
<keyword evidence="3 6" id="KW-1133">Transmembrane helix</keyword>